<evidence type="ECO:0000313" key="3">
    <source>
        <dbReference type="Proteomes" id="UP000198406"/>
    </source>
</evidence>
<dbReference type="EMBL" id="BDSP01000153">
    <property type="protein sequence ID" value="GAX20921.1"/>
    <property type="molecule type" value="Genomic_DNA"/>
</dbReference>
<feature type="compositionally biased region" description="Basic and acidic residues" evidence="1">
    <location>
        <begin position="21"/>
        <end position="39"/>
    </location>
</feature>
<dbReference type="InParanoid" id="A0A1Z5K4B2"/>
<evidence type="ECO:0000256" key="1">
    <source>
        <dbReference type="SAM" id="MobiDB-lite"/>
    </source>
</evidence>
<proteinExistence type="predicted"/>
<comment type="caution">
    <text evidence="2">The sequence shown here is derived from an EMBL/GenBank/DDBJ whole genome shotgun (WGS) entry which is preliminary data.</text>
</comment>
<protein>
    <submittedName>
        <fullName evidence="2">Uncharacterized protein</fullName>
    </submittedName>
</protein>
<dbReference type="Proteomes" id="UP000198406">
    <property type="component" value="Unassembled WGS sequence"/>
</dbReference>
<evidence type="ECO:0000313" key="2">
    <source>
        <dbReference type="EMBL" id="GAX20921.1"/>
    </source>
</evidence>
<feature type="region of interest" description="Disordered" evidence="1">
    <location>
        <begin position="1"/>
        <end position="39"/>
    </location>
</feature>
<gene>
    <name evidence="2" type="ORF">FisN_1Lh422</name>
</gene>
<name>A0A1Z5K4B2_FISSO</name>
<accession>A0A1Z5K4B2</accession>
<sequence>MIHPSQDDLSSAPVESGNDNAIDREELQGKSEPLRHERDEAQKSKIEVWVQRIKIDAVHVWQVDDLIKYLRPQELSKLQNGFVRSTMLWVLEQINNPDGISDDKLEKVYELYVKQFCEIASIMGKKKKTQKIRQAIQKYERHFRYGSDDANSVSSLPSLLKEISALDNGQDIVFHFLCQRPDILHSR</sequence>
<dbReference type="AlphaFoldDB" id="A0A1Z5K4B2"/>
<keyword evidence="3" id="KW-1185">Reference proteome</keyword>
<reference evidence="2 3" key="1">
    <citation type="journal article" date="2015" name="Plant Cell">
        <title>Oil accumulation by the oleaginous diatom Fistulifera solaris as revealed by the genome and transcriptome.</title>
        <authorList>
            <person name="Tanaka T."/>
            <person name="Maeda Y."/>
            <person name="Veluchamy A."/>
            <person name="Tanaka M."/>
            <person name="Abida H."/>
            <person name="Marechal E."/>
            <person name="Bowler C."/>
            <person name="Muto M."/>
            <person name="Sunaga Y."/>
            <person name="Tanaka M."/>
            <person name="Yoshino T."/>
            <person name="Taniguchi T."/>
            <person name="Fukuda Y."/>
            <person name="Nemoto M."/>
            <person name="Matsumoto M."/>
            <person name="Wong P.S."/>
            <person name="Aburatani S."/>
            <person name="Fujibuchi W."/>
        </authorList>
    </citation>
    <scope>NUCLEOTIDE SEQUENCE [LARGE SCALE GENOMIC DNA]</scope>
    <source>
        <strain evidence="2 3">JPCC DA0580</strain>
    </source>
</reference>
<organism evidence="2 3">
    <name type="scientific">Fistulifera solaris</name>
    <name type="common">Oleaginous diatom</name>
    <dbReference type="NCBI Taxonomy" id="1519565"/>
    <lineage>
        <taxon>Eukaryota</taxon>
        <taxon>Sar</taxon>
        <taxon>Stramenopiles</taxon>
        <taxon>Ochrophyta</taxon>
        <taxon>Bacillariophyta</taxon>
        <taxon>Bacillariophyceae</taxon>
        <taxon>Bacillariophycidae</taxon>
        <taxon>Naviculales</taxon>
        <taxon>Naviculaceae</taxon>
        <taxon>Fistulifera</taxon>
    </lineage>
</organism>